<feature type="transmembrane region" description="Helical" evidence="1">
    <location>
        <begin position="41"/>
        <end position="60"/>
    </location>
</feature>
<organism evidence="2 3">
    <name type="scientific">Merluccius polli</name>
    <name type="common">Benguela hake</name>
    <name type="synonym">Merluccius cadenati</name>
    <dbReference type="NCBI Taxonomy" id="89951"/>
    <lineage>
        <taxon>Eukaryota</taxon>
        <taxon>Metazoa</taxon>
        <taxon>Chordata</taxon>
        <taxon>Craniata</taxon>
        <taxon>Vertebrata</taxon>
        <taxon>Euteleostomi</taxon>
        <taxon>Actinopterygii</taxon>
        <taxon>Neopterygii</taxon>
        <taxon>Teleostei</taxon>
        <taxon>Neoteleostei</taxon>
        <taxon>Acanthomorphata</taxon>
        <taxon>Zeiogadaria</taxon>
        <taxon>Gadariae</taxon>
        <taxon>Gadiformes</taxon>
        <taxon>Gadoidei</taxon>
        <taxon>Merlucciidae</taxon>
        <taxon>Merluccius</taxon>
    </lineage>
</organism>
<gene>
    <name evidence="2" type="ORF">N1851_011116</name>
</gene>
<name>A0AA47MXX4_MERPO</name>
<keyword evidence="1" id="KW-0812">Transmembrane</keyword>
<comment type="caution">
    <text evidence="2">The sequence shown here is derived from an EMBL/GenBank/DDBJ whole genome shotgun (WGS) entry which is preliminary data.</text>
</comment>
<dbReference type="EMBL" id="JAOPHQ010002011">
    <property type="protein sequence ID" value="KAK0148559.1"/>
    <property type="molecule type" value="Genomic_DNA"/>
</dbReference>
<evidence type="ECO:0000313" key="3">
    <source>
        <dbReference type="Proteomes" id="UP001174136"/>
    </source>
</evidence>
<evidence type="ECO:0000256" key="1">
    <source>
        <dbReference type="SAM" id="Phobius"/>
    </source>
</evidence>
<dbReference type="Proteomes" id="UP001174136">
    <property type="component" value="Unassembled WGS sequence"/>
</dbReference>
<keyword evidence="1" id="KW-1133">Transmembrane helix</keyword>
<keyword evidence="1" id="KW-0472">Membrane</keyword>
<sequence length="124" mass="14697">MLLEDLANGAIRRERVFREREDLLANDDNWLMSRFRISHGIYSLTHMLPLISFLFIWIPADGTRENLPPRLHVIYHNLQLRLCEMSFRSFVHACVIPIECKLTQGLAYFRKDVILKESIKQKDK</sequence>
<accession>A0AA47MXX4</accession>
<keyword evidence="3" id="KW-1185">Reference proteome</keyword>
<reference evidence="2" key="1">
    <citation type="journal article" date="2023" name="Front. Mar. Sci.">
        <title>A new Merluccius polli reference genome to investigate the effects of global change in West African waters.</title>
        <authorList>
            <person name="Mateo J.L."/>
            <person name="Blanco-Fernandez C."/>
            <person name="Garcia-Vazquez E."/>
            <person name="Machado-Schiaffino G."/>
        </authorList>
    </citation>
    <scope>NUCLEOTIDE SEQUENCE</scope>
    <source>
        <strain evidence="2">C29</strain>
        <tissue evidence="2">Fin</tissue>
    </source>
</reference>
<dbReference type="AlphaFoldDB" id="A0AA47MXX4"/>
<protein>
    <submittedName>
        <fullName evidence="2">Uncharacterized protein</fullName>
    </submittedName>
</protein>
<proteinExistence type="predicted"/>
<evidence type="ECO:0000313" key="2">
    <source>
        <dbReference type="EMBL" id="KAK0148559.1"/>
    </source>
</evidence>